<evidence type="ECO:0000256" key="4">
    <source>
        <dbReference type="ARBA" id="ARBA00023136"/>
    </source>
</evidence>
<feature type="transmembrane region" description="Helical" evidence="6">
    <location>
        <begin position="42"/>
        <end position="60"/>
    </location>
</feature>
<evidence type="ECO:0000256" key="6">
    <source>
        <dbReference type="SAM" id="Phobius"/>
    </source>
</evidence>
<feature type="domain" description="Rhodopsin" evidence="7">
    <location>
        <begin position="6"/>
        <end position="217"/>
    </location>
</feature>
<dbReference type="Pfam" id="PF20684">
    <property type="entry name" value="Fung_rhodopsin"/>
    <property type="match status" value="1"/>
</dbReference>
<dbReference type="InterPro" id="IPR052337">
    <property type="entry name" value="SAT4-like"/>
</dbReference>
<reference evidence="8 9" key="1">
    <citation type="submission" date="2019-12" db="EMBL/GenBank/DDBJ databases">
        <title>A genome sequence resource for the geographically widespread anthracnose pathogen Colletotrichum asianum.</title>
        <authorList>
            <person name="Meng Y."/>
        </authorList>
    </citation>
    <scope>NUCLEOTIDE SEQUENCE [LARGE SCALE GENOMIC DNA]</scope>
    <source>
        <strain evidence="8 9">ICMP 18580</strain>
    </source>
</reference>
<keyword evidence="3 6" id="KW-1133">Transmembrane helix</keyword>
<evidence type="ECO:0000259" key="7">
    <source>
        <dbReference type="Pfam" id="PF20684"/>
    </source>
</evidence>
<dbReference type="PANTHER" id="PTHR33048:SF160">
    <property type="entry name" value="SAT4 FAMILY MEMBRANE PROTEIN"/>
    <property type="match status" value="1"/>
</dbReference>
<dbReference type="OrthoDB" id="2496787at2759"/>
<sequence>IILVASDVGSQVLVSLGFGQDIWTVAPDNITQILLIFFAEELFYSFVVAVTKLSVIIFYLRLFQESWFRKACCGLLGITTMYGIGQILAIIFVCSPVSYNWTRWDGQHAGQCGKVNIMTFVNGGTNIAIDLVLVILPLTQLQHYRVVDNLEKDWREPHLLGRIVCHRVKLQRLATVAKFADTQNPTFDFKALSIWSLIEMHPSVICACMPGMTAFVRRVKPRLGCHAEHTPEQIRNKPRTGRSVARQIRETFSRITAAAREVGNNSTWNSLKKTTTSTMTGTQLSTIDRDAPEYRDYVVYAPYAEQGDKALPQTSIRGDRAS</sequence>
<dbReference type="Proteomes" id="UP000434172">
    <property type="component" value="Unassembled WGS sequence"/>
</dbReference>
<evidence type="ECO:0000256" key="2">
    <source>
        <dbReference type="ARBA" id="ARBA00022692"/>
    </source>
</evidence>
<keyword evidence="2 6" id="KW-0812">Transmembrane</keyword>
<comment type="similarity">
    <text evidence="5">Belongs to the SAT4 family.</text>
</comment>
<evidence type="ECO:0000313" key="8">
    <source>
        <dbReference type="EMBL" id="KAF0327424.1"/>
    </source>
</evidence>
<gene>
    <name evidence="8" type="ORF">GQ607_005285</name>
</gene>
<dbReference type="GO" id="GO:0016020">
    <property type="term" value="C:membrane"/>
    <property type="evidence" value="ECO:0007669"/>
    <property type="project" value="UniProtKB-SubCell"/>
</dbReference>
<dbReference type="AlphaFoldDB" id="A0A8H3WI71"/>
<name>A0A8H3WI71_9PEZI</name>
<evidence type="ECO:0000313" key="9">
    <source>
        <dbReference type="Proteomes" id="UP000434172"/>
    </source>
</evidence>
<comment type="subcellular location">
    <subcellularLocation>
        <location evidence="1">Membrane</location>
        <topology evidence="1">Multi-pass membrane protein</topology>
    </subcellularLocation>
</comment>
<evidence type="ECO:0000256" key="5">
    <source>
        <dbReference type="ARBA" id="ARBA00038359"/>
    </source>
</evidence>
<feature type="transmembrane region" description="Helical" evidence="6">
    <location>
        <begin position="72"/>
        <end position="93"/>
    </location>
</feature>
<evidence type="ECO:0000256" key="3">
    <source>
        <dbReference type="ARBA" id="ARBA00022989"/>
    </source>
</evidence>
<keyword evidence="9" id="KW-1185">Reference proteome</keyword>
<organism evidence="8 9">
    <name type="scientific">Colletotrichum asianum</name>
    <dbReference type="NCBI Taxonomy" id="702518"/>
    <lineage>
        <taxon>Eukaryota</taxon>
        <taxon>Fungi</taxon>
        <taxon>Dikarya</taxon>
        <taxon>Ascomycota</taxon>
        <taxon>Pezizomycotina</taxon>
        <taxon>Sordariomycetes</taxon>
        <taxon>Hypocreomycetidae</taxon>
        <taxon>Glomerellales</taxon>
        <taxon>Glomerellaceae</taxon>
        <taxon>Colletotrichum</taxon>
        <taxon>Colletotrichum gloeosporioides species complex</taxon>
    </lineage>
</organism>
<dbReference type="PANTHER" id="PTHR33048">
    <property type="entry name" value="PTH11-LIKE INTEGRAL MEMBRANE PROTEIN (AFU_ORTHOLOGUE AFUA_5G11245)"/>
    <property type="match status" value="1"/>
</dbReference>
<feature type="non-terminal residue" evidence="8">
    <location>
        <position position="1"/>
    </location>
</feature>
<proteinExistence type="inferred from homology"/>
<accession>A0A8H3WI71</accession>
<comment type="caution">
    <text evidence="8">The sequence shown here is derived from an EMBL/GenBank/DDBJ whole genome shotgun (WGS) entry which is preliminary data.</text>
</comment>
<evidence type="ECO:0000256" key="1">
    <source>
        <dbReference type="ARBA" id="ARBA00004141"/>
    </source>
</evidence>
<dbReference type="EMBL" id="WOWK01000023">
    <property type="protein sequence ID" value="KAF0327424.1"/>
    <property type="molecule type" value="Genomic_DNA"/>
</dbReference>
<dbReference type="InterPro" id="IPR049326">
    <property type="entry name" value="Rhodopsin_dom_fungi"/>
</dbReference>
<keyword evidence="4 6" id="KW-0472">Membrane</keyword>
<protein>
    <submittedName>
        <fullName evidence="8">Satratoxin biosynthesis SC1 cluster protein 4</fullName>
    </submittedName>
</protein>